<evidence type="ECO:0000256" key="3">
    <source>
        <dbReference type="ARBA" id="ARBA00022679"/>
    </source>
</evidence>
<comment type="similarity">
    <text evidence="1">Belongs to the glycosyltransferase group 1 family. Glycosyltransferase 4 subfamily.</text>
</comment>
<evidence type="ECO:0000313" key="6">
    <source>
        <dbReference type="Proteomes" id="UP000008495"/>
    </source>
</evidence>
<evidence type="ECO:0000313" key="5">
    <source>
        <dbReference type="EMBL" id="GAB76704.1"/>
    </source>
</evidence>
<proteinExistence type="inferred from homology"/>
<evidence type="ECO:0000256" key="2">
    <source>
        <dbReference type="ARBA" id="ARBA00022676"/>
    </source>
</evidence>
<protein>
    <submittedName>
        <fullName evidence="5">Putative glycosyltransferase</fullName>
    </submittedName>
</protein>
<evidence type="ECO:0000256" key="1">
    <source>
        <dbReference type="ARBA" id="ARBA00009481"/>
    </source>
</evidence>
<dbReference type="Proteomes" id="UP000008495">
    <property type="component" value="Unassembled WGS sequence"/>
</dbReference>
<keyword evidence="3 5" id="KW-0808">Transferase</keyword>
<organism evidence="5 6">
    <name type="scientific">Austwickia chelonae NBRC 105200</name>
    <dbReference type="NCBI Taxonomy" id="1184607"/>
    <lineage>
        <taxon>Bacteria</taxon>
        <taxon>Bacillati</taxon>
        <taxon>Actinomycetota</taxon>
        <taxon>Actinomycetes</taxon>
        <taxon>Micrococcales</taxon>
        <taxon>Dermatophilaceae</taxon>
        <taxon>Austwickia</taxon>
    </lineage>
</organism>
<name>K6VIZ3_9MICO</name>
<dbReference type="CDD" id="cd03801">
    <property type="entry name" value="GT4_PimA-like"/>
    <property type="match status" value="1"/>
</dbReference>
<dbReference type="STRING" id="100225.SAMN05421595_1836"/>
<dbReference type="PANTHER" id="PTHR12526:SF640">
    <property type="entry name" value="COLANIC ACID BIOSYNTHESIS GLYCOSYLTRANSFERASE WCAL-RELATED"/>
    <property type="match status" value="1"/>
</dbReference>
<gene>
    <name evidence="5" type="ORF">AUCHE_02_00650</name>
</gene>
<keyword evidence="2" id="KW-0328">Glycosyltransferase</keyword>
<accession>K6VIZ3</accession>
<reference evidence="5 6" key="1">
    <citation type="submission" date="2012-08" db="EMBL/GenBank/DDBJ databases">
        <title>Whole genome shotgun sequence of Austwickia chelonae NBRC 105200.</title>
        <authorList>
            <person name="Yoshida I."/>
            <person name="Hosoyama A."/>
            <person name="Tsuchikane K."/>
            <person name="Katsumata H."/>
            <person name="Ando Y."/>
            <person name="Ohji S."/>
            <person name="Hamada M."/>
            <person name="Tamura T."/>
            <person name="Yamazoe A."/>
            <person name="Yamazaki S."/>
            <person name="Fujita N."/>
        </authorList>
    </citation>
    <scope>NUCLEOTIDE SEQUENCE [LARGE SCALE GENOMIC DNA]</scope>
    <source>
        <strain evidence="5 6">NBRC 105200</strain>
    </source>
</reference>
<sequence>MSLSERSMPSRRIAYLNSQYPALSHTFIEREIAAVRAQGWEVHTYSVRPCPSDQLRSVSMRAEAASTRVLLADKGRVAAASARLARRHPAAWAAAARCAVRAGYGTVKGRVWQGFYLAEAVLLHEWMREAGLRHVHVHMANVSADVARLVTVIGEAVDGPGSWSWSLTVHGYAEFQYVEQWDVPAKILSARGICAISDFTRSQLMRLTTPDQWSKIEVVRMSVDADAYAPPSRPRVRDGGPLRLVTVGRLVALKGIPTLVEAVQILAERGVPTVTRVIGGGEDMAALQEQVERAGLADSFLLCGPVGQDDLPAHYHWADVYVSPSFMEGLPVVLMEGMATGLPAVATNISGVPELVVDGVNGLLVRPGRADLLADALDRLAGDRVLREELGGRGRRTVLEEFVPQVTGPAMASFLERMRPAGDL</sequence>
<evidence type="ECO:0000259" key="4">
    <source>
        <dbReference type="Pfam" id="PF00534"/>
    </source>
</evidence>
<dbReference type="PANTHER" id="PTHR12526">
    <property type="entry name" value="GLYCOSYLTRANSFERASE"/>
    <property type="match status" value="1"/>
</dbReference>
<keyword evidence="6" id="KW-1185">Reference proteome</keyword>
<dbReference type="AlphaFoldDB" id="K6VIZ3"/>
<dbReference type="GO" id="GO:0016757">
    <property type="term" value="F:glycosyltransferase activity"/>
    <property type="evidence" value="ECO:0007669"/>
    <property type="project" value="UniProtKB-KW"/>
</dbReference>
<dbReference type="EMBL" id="BAGZ01000002">
    <property type="protein sequence ID" value="GAB76704.1"/>
    <property type="molecule type" value="Genomic_DNA"/>
</dbReference>
<dbReference type="RefSeq" id="WP_006501455.1">
    <property type="nucleotide sequence ID" value="NZ_BAGZ01000002.1"/>
</dbReference>
<feature type="domain" description="Glycosyl transferase family 1" evidence="4">
    <location>
        <begin position="238"/>
        <end position="396"/>
    </location>
</feature>
<comment type="caution">
    <text evidence="5">The sequence shown here is derived from an EMBL/GenBank/DDBJ whole genome shotgun (WGS) entry which is preliminary data.</text>
</comment>
<dbReference type="SUPFAM" id="SSF53756">
    <property type="entry name" value="UDP-Glycosyltransferase/glycogen phosphorylase"/>
    <property type="match status" value="1"/>
</dbReference>
<dbReference type="InterPro" id="IPR001296">
    <property type="entry name" value="Glyco_trans_1"/>
</dbReference>
<dbReference type="eggNOG" id="COG0438">
    <property type="taxonomic scope" value="Bacteria"/>
</dbReference>
<dbReference type="Gene3D" id="3.40.50.2000">
    <property type="entry name" value="Glycogen Phosphorylase B"/>
    <property type="match status" value="2"/>
</dbReference>
<dbReference type="Pfam" id="PF00534">
    <property type="entry name" value="Glycos_transf_1"/>
    <property type="match status" value="1"/>
</dbReference>